<dbReference type="GO" id="GO:0003690">
    <property type="term" value="F:double-stranded DNA binding"/>
    <property type="evidence" value="ECO:0007669"/>
    <property type="project" value="TreeGrafter"/>
</dbReference>
<proteinExistence type="predicted"/>
<dbReference type="GO" id="GO:0000400">
    <property type="term" value="F:four-way junction DNA binding"/>
    <property type="evidence" value="ECO:0007669"/>
    <property type="project" value="TreeGrafter"/>
</dbReference>
<keyword evidence="2" id="KW-1185">Reference proteome</keyword>
<dbReference type="STRING" id="7897.ENSLACP00000019023"/>
<dbReference type="Gene3D" id="3.40.50.300">
    <property type="entry name" value="P-loop containing nucleotide triphosphate hydrolases"/>
    <property type="match status" value="1"/>
</dbReference>
<sequence length="105" mass="11537">MVLLTDECFPVLAEALSTEGESGYVTAALGNTWSHSVNTRLIVQYLDSHRRQIIVAKSPLAPFSAFTYTIQSSGLVLQGKSTVRYFSSPYCLLLPKIFFLSSAQS</sequence>
<dbReference type="GO" id="GO:0008094">
    <property type="term" value="F:ATP-dependent activity, acting on DNA"/>
    <property type="evidence" value="ECO:0007669"/>
    <property type="project" value="TreeGrafter"/>
</dbReference>
<evidence type="ECO:0000313" key="1">
    <source>
        <dbReference type="Ensembl" id="ENSLACP00000019023.1"/>
    </source>
</evidence>
<dbReference type="AlphaFoldDB" id="H3BAV2"/>
<reference evidence="1" key="3">
    <citation type="submission" date="2025-09" db="UniProtKB">
        <authorList>
            <consortium name="Ensembl"/>
        </authorList>
    </citation>
    <scope>IDENTIFICATION</scope>
</reference>
<evidence type="ECO:0000313" key="2">
    <source>
        <dbReference type="Proteomes" id="UP000008672"/>
    </source>
</evidence>
<dbReference type="InterPro" id="IPR027417">
    <property type="entry name" value="P-loop_NTPase"/>
</dbReference>
<dbReference type="GO" id="GO:0033063">
    <property type="term" value="C:Rad51B-Rad51C-Rad51D-XRCC2 complex"/>
    <property type="evidence" value="ECO:0007669"/>
    <property type="project" value="InterPro"/>
</dbReference>
<dbReference type="EMBL" id="AFYH01013595">
    <property type="status" value="NOT_ANNOTATED_CDS"/>
    <property type="molecule type" value="Genomic_DNA"/>
</dbReference>
<name>H3BAV2_LATCH</name>
<accession>H3BAV2</accession>
<dbReference type="GeneTree" id="ENSGT00600000085608"/>
<dbReference type="GO" id="GO:0003697">
    <property type="term" value="F:single-stranded DNA binding"/>
    <property type="evidence" value="ECO:0007669"/>
    <property type="project" value="TreeGrafter"/>
</dbReference>
<dbReference type="InParanoid" id="H3BAV2"/>
<dbReference type="GO" id="GO:0000724">
    <property type="term" value="P:double-strand break repair via homologous recombination"/>
    <property type="evidence" value="ECO:0007669"/>
    <property type="project" value="InterPro"/>
</dbReference>
<dbReference type="PANTHER" id="PTHR46456">
    <property type="entry name" value="DNA REPAIR PROTEIN RAD51 HOMOLOG 2"/>
    <property type="match status" value="1"/>
</dbReference>
<dbReference type="GO" id="GO:0005657">
    <property type="term" value="C:replication fork"/>
    <property type="evidence" value="ECO:0007669"/>
    <property type="project" value="TreeGrafter"/>
</dbReference>
<dbReference type="PANTHER" id="PTHR46456:SF1">
    <property type="entry name" value="DNA REPAIR PROTEIN RAD51 HOMOLOG 2"/>
    <property type="match status" value="1"/>
</dbReference>
<reference evidence="2" key="1">
    <citation type="submission" date="2011-08" db="EMBL/GenBank/DDBJ databases">
        <title>The draft genome of Latimeria chalumnae.</title>
        <authorList>
            <person name="Di Palma F."/>
            <person name="Alfoldi J."/>
            <person name="Johnson J."/>
            <person name="Berlin A."/>
            <person name="Gnerre S."/>
            <person name="Jaffe D."/>
            <person name="MacCallum I."/>
            <person name="Young S."/>
            <person name="Walker B.J."/>
            <person name="Lander E."/>
            <person name="Lindblad-Toh K."/>
        </authorList>
    </citation>
    <scope>NUCLEOTIDE SEQUENCE [LARGE SCALE GENOMIC DNA]</scope>
    <source>
        <strain evidence="2">Wild caught</strain>
    </source>
</reference>
<organism evidence="1 2">
    <name type="scientific">Latimeria chalumnae</name>
    <name type="common">Coelacanth</name>
    <dbReference type="NCBI Taxonomy" id="7897"/>
    <lineage>
        <taxon>Eukaryota</taxon>
        <taxon>Metazoa</taxon>
        <taxon>Chordata</taxon>
        <taxon>Craniata</taxon>
        <taxon>Vertebrata</taxon>
        <taxon>Euteleostomi</taxon>
        <taxon>Coelacanthiformes</taxon>
        <taxon>Coelacanthidae</taxon>
        <taxon>Latimeria</taxon>
    </lineage>
</organism>
<dbReference type="HOGENOM" id="CLU_2235672_0_0_1"/>
<dbReference type="Ensembl" id="ENSLACT00000019156.1">
    <property type="protein sequence ID" value="ENSLACP00000019023.1"/>
    <property type="gene ID" value="ENSLACG00000016738.1"/>
</dbReference>
<protein>
    <submittedName>
        <fullName evidence="1">Uncharacterized protein</fullName>
    </submittedName>
</protein>
<reference evidence="1" key="2">
    <citation type="submission" date="2025-08" db="UniProtKB">
        <authorList>
            <consortium name="Ensembl"/>
        </authorList>
    </citation>
    <scope>IDENTIFICATION</scope>
</reference>
<dbReference type="InterPro" id="IPR030548">
    <property type="entry name" value="RAD51B"/>
</dbReference>
<dbReference type="Bgee" id="ENSLACG00000016738">
    <property type="expression patterns" value="Expressed in post-anal tail muscle and 1 other cell type or tissue"/>
</dbReference>
<dbReference type="eggNOG" id="KOG1433">
    <property type="taxonomic scope" value="Eukaryota"/>
</dbReference>
<dbReference type="Proteomes" id="UP000008672">
    <property type="component" value="Unassembled WGS sequence"/>
</dbReference>